<accession>A0A645FF16</accession>
<sequence>MMLQFGSSLYMIGLSDRIVKDRRIWSGGFIIPGACSVQGGTNAAGTLTRWYRDNVFFDKLALEEAGGDSAYALMMEGIDEIPPGSDALITLPYIAGERTPINDPYAKGVLFGLSISHTRRHMYRSALEAIGYTVAQHLDIFRENGVEIRRVLAVGGGTRNPYWLQMIADITGTRIDTAGVTVGASFGDAAMAAIGVGDIKDFAGLEKYIQPGEVYEPDLAKHALYAPYCKLYRELYEANKPLFRKL</sequence>
<dbReference type="InterPro" id="IPR043129">
    <property type="entry name" value="ATPase_NBD"/>
</dbReference>
<dbReference type="EMBL" id="VSSQ01058210">
    <property type="protein sequence ID" value="MPN11939.1"/>
    <property type="molecule type" value="Genomic_DNA"/>
</dbReference>
<evidence type="ECO:0000313" key="4">
    <source>
        <dbReference type="EMBL" id="MPN11939.1"/>
    </source>
</evidence>
<dbReference type="SUPFAM" id="SSF53067">
    <property type="entry name" value="Actin-like ATPase domain"/>
    <property type="match status" value="1"/>
</dbReference>
<evidence type="ECO:0000259" key="3">
    <source>
        <dbReference type="Pfam" id="PF02782"/>
    </source>
</evidence>
<comment type="caution">
    <text evidence="4">The sequence shown here is derived from an EMBL/GenBank/DDBJ whole genome shotgun (WGS) entry which is preliminary data.</text>
</comment>
<protein>
    <submittedName>
        <fullName evidence="4">Ribulokinase</fullName>
        <ecNumber evidence="4">2.7.1.16</ecNumber>
    </submittedName>
</protein>
<name>A0A645FF16_9ZZZZ</name>
<dbReference type="AlphaFoldDB" id="A0A645FF16"/>
<dbReference type="InterPro" id="IPR018483">
    <property type="entry name" value="Carb_kinase_FGGY_CS"/>
</dbReference>
<dbReference type="InterPro" id="IPR018485">
    <property type="entry name" value="FGGY_C"/>
</dbReference>
<dbReference type="Gene3D" id="3.30.420.40">
    <property type="match status" value="1"/>
</dbReference>
<dbReference type="InterPro" id="IPR050406">
    <property type="entry name" value="FGGY_Carb_Kinase"/>
</dbReference>
<dbReference type="PANTHER" id="PTHR43095">
    <property type="entry name" value="SUGAR KINASE"/>
    <property type="match status" value="1"/>
</dbReference>
<dbReference type="Pfam" id="PF02782">
    <property type="entry name" value="FGGY_C"/>
    <property type="match status" value="1"/>
</dbReference>
<evidence type="ECO:0000256" key="1">
    <source>
        <dbReference type="ARBA" id="ARBA00022679"/>
    </source>
</evidence>
<reference evidence="4" key="1">
    <citation type="submission" date="2019-08" db="EMBL/GenBank/DDBJ databases">
        <authorList>
            <person name="Kucharzyk K."/>
            <person name="Murdoch R.W."/>
            <person name="Higgins S."/>
            <person name="Loffler F."/>
        </authorList>
    </citation>
    <scope>NUCLEOTIDE SEQUENCE</scope>
</reference>
<proteinExistence type="predicted"/>
<dbReference type="GO" id="GO:0008741">
    <property type="term" value="F:ribulokinase activity"/>
    <property type="evidence" value="ECO:0007669"/>
    <property type="project" value="UniProtKB-EC"/>
</dbReference>
<dbReference type="EC" id="2.7.1.16" evidence="4"/>
<organism evidence="4">
    <name type="scientific">bioreactor metagenome</name>
    <dbReference type="NCBI Taxonomy" id="1076179"/>
    <lineage>
        <taxon>unclassified sequences</taxon>
        <taxon>metagenomes</taxon>
        <taxon>ecological metagenomes</taxon>
    </lineage>
</organism>
<keyword evidence="1 4" id="KW-0808">Transferase</keyword>
<evidence type="ECO:0000256" key="2">
    <source>
        <dbReference type="ARBA" id="ARBA00022777"/>
    </source>
</evidence>
<gene>
    <name evidence="4" type="primary">araB_12</name>
    <name evidence="4" type="ORF">SDC9_159248</name>
</gene>
<keyword evidence="2 4" id="KW-0418">Kinase</keyword>
<dbReference type="PROSITE" id="PS00445">
    <property type="entry name" value="FGGY_KINASES_2"/>
    <property type="match status" value="1"/>
</dbReference>
<feature type="domain" description="Carbohydrate kinase FGGY C-terminal" evidence="3">
    <location>
        <begin position="31"/>
        <end position="194"/>
    </location>
</feature>